<dbReference type="CDD" id="cd00756">
    <property type="entry name" value="MoaE"/>
    <property type="match status" value="1"/>
</dbReference>
<gene>
    <name evidence="2" type="ORF">TSOC_010032</name>
</gene>
<organism evidence="2 3">
    <name type="scientific">Tetrabaena socialis</name>
    <dbReference type="NCBI Taxonomy" id="47790"/>
    <lineage>
        <taxon>Eukaryota</taxon>
        <taxon>Viridiplantae</taxon>
        <taxon>Chlorophyta</taxon>
        <taxon>core chlorophytes</taxon>
        <taxon>Chlorophyceae</taxon>
        <taxon>CS clade</taxon>
        <taxon>Chlamydomonadales</taxon>
        <taxon>Tetrabaenaceae</taxon>
        <taxon>Tetrabaena</taxon>
    </lineage>
</organism>
<dbReference type="PANTHER" id="PTHR23404">
    <property type="entry name" value="MOLYBDOPTERIN SYNTHASE RELATED"/>
    <property type="match status" value="1"/>
</dbReference>
<dbReference type="Pfam" id="PF02391">
    <property type="entry name" value="MoaE"/>
    <property type="match status" value="1"/>
</dbReference>
<feature type="coiled-coil region" evidence="1">
    <location>
        <begin position="126"/>
        <end position="153"/>
    </location>
</feature>
<protein>
    <submittedName>
        <fullName evidence="2">Molybdopterin synthase catalytic subunit</fullName>
    </submittedName>
</protein>
<dbReference type="AlphaFoldDB" id="A0A2J7ZUB8"/>
<evidence type="ECO:0000313" key="3">
    <source>
        <dbReference type="Proteomes" id="UP000236333"/>
    </source>
</evidence>
<dbReference type="Gene3D" id="3.90.1170.40">
    <property type="entry name" value="Molybdopterin biosynthesis MoaE subunit"/>
    <property type="match status" value="1"/>
</dbReference>
<dbReference type="GO" id="GO:0006777">
    <property type="term" value="P:Mo-molybdopterin cofactor biosynthetic process"/>
    <property type="evidence" value="ECO:0007669"/>
    <property type="project" value="InterPro"/>
</dbReference>
<evidence type="ECO:0000313" key="2">
    <source>
        <dbReference type="EMBL" id="PNH03873.1"/>
    </source>
</evidence>
<dbReference type="InterPro" id="IPR036563">
    <property type="entry name" value="MoaE_sf"/>
</dbReference>
<dbReference type="SUPFAM" id="SSF54690">
    <property type="entry name" value="Molybdopterin synthase subunit MoaE"/>
    <property type="match status" value="1"/>
</dbReference>
<dbReference type="Proteomes" id="UP000236333">
    <property type="component" value="Unassembled WGS sequence"/>
</dbReference>
<keyword evidence="3" id="KW-1185">Reference proteome</keyword>
<evidence type="ECO:0000256" key="1">
    <source>
        <dbReference type="SAM" id="Coils"/>
    </source>
</evidence>
<dbReference type="InterPro" id="IPR003448">
    <property type="entry name" value="Mopterin_biosynth_MoaE"/>
</dbReference>
<keyword evidence="1" id="KW-0175">Coiled coil</keyword>
<accession>A0A2J7ZUB8</accession>
<proteinExistence type="predicted"/>
<dbReference type="OrthoDB" id="5531344at2759"/>
<comment type="caution">
    <text evidence="2">The sequence shown here is derived from an EMBL/GenBank/DDBJ whole genome shotgun (WGS) entry which is preliminary data.</text>
</comment>
<name>A0A2J7ZUB8_9CHLO</name>
<reference evidence="2 3" key="1">
    <citation type="journal article" date="2017" name="Mol. Biol. Evol.">
        <title>The 4-celled Tetrabaena socialis nuclear genome reveals the essential components for genetic control of cell number at the origin of multicellularity in the volvocine lineage.</title>
        <authorList>
            <person name="Featherston J."/>
            <person name="Arakaki Y."/>
            <person name="Hanschen E.R."/>
            <person name="Ferris P.J."/>
            <person name="Michod R.E."/>
            <person name="Olson B.J.S.C."/>
            <person name="Nozaki H."/>
            <person name="Durand P.M."/>
        </authorList>
    </citation>
    <scope>NUCLEOTIDE SEQUENCE [LARGE SCALE GENOMIC DNA]</scope>
    <source>
        <strain evidence="2 3">NIES-571</strain>
    </source>
</reference>
<dbReference type="EMBL" id="PGGS01000451">
    <property type="protein sequence ID" value="PNH03873.1"/>
    <property type="molecule type" value="Genomic_DNA"/>
</dbReference>
<dbReference type="Gene3D" id="1.20.5.190">
    <property type="match status" value="1"/>
</dbReference>
<sequence>MPGDQGAVFVDVTGEPLDINQYVGLVADPGAGAISTFSGVTRNNFQGKAVVKLDYEAYTPMALKKLRELAQDVRQRWDVCSVAIGHRIGTVLVGEPSVIIAVSSAHRRESLEGITEVKSEVLRLALADVKSDITELSRKVDRLEKEVTTIATDQAEMAARLHRLEEKVDN</sequence>